<protein>
    <submittedName>
        <fullName evidence="11">Cytochrome c mitochondrial import factor CYC2</fullName>
    </submittedName>
</protein>
<dbReference type="InterPro" id="IPR017938">
    <property type="entry name" value="Riboflavin_synthase-like_b-brl"/>
</dbReference>
<dbReference type="PRINTS" id="PR00406">
    <property type="entry name" value="CYTB5RDTASE"/>
</dbReference>
<evidence type="ECO:0000256" key="4">
    <source>
        <dbReference type="ARBA" id="ARBA00022630"/>
    </source>
</evidence>
<dbReference type="GO" id="GO:0016491">
    <property type="term" value="F:oxidoreductase activity"/>
    <property type="evidence" value="ECO:0007669"/>
    <property type="project" value="UniProtKB-KW"/>
</dbReference>
<dbReference type="InterPro" id="IPR039261">
    <property type="entry name" value="FNR_nucleotide-bd"/>
</dbReference>
<dbReference type="PROSITE" id="PS51384">
    <property type="entry name" value="FAD_FR"/>
    <property type="match status" value="1"/>
</dbReference>
<dbReference type="EMBL" id="MCBS01024981">
    <property type="protein sequence ID" value="RKF71953.1"/>
    <property type="molecule type" value="Genomic_DNA"/>
</dbReference>
<feature type="domain" description="FAD-binding FR-type" evidence="10">
    <location>
        <begin position="150"/>
        <end position="262"/>
    </location>
</feature>
<evidence type="ECO:0000256" key="5">
    <source>
        <dbReference type="ARBA" id="ARBA00022827"/>
    </source>
</evidence>
<evidence type="ECO:0000256" key="3">
    <source>
        <dbReference type="ARBA" id="ARBA00006105"/>
    </source>
</evidence>
<feature type="binding site" evidence="8">
    <location>
        <position position="209"/>
    </location>
    <ligand>
        <name>FAD</name>
        <dbReference type="ChEBI" id="CHEBI:57692"/>
    </ligand>
</feature>
<keyword evidence="5 8" id="KW-0274">FAD</keyword>
<dbReference type="Proteomes" id="UP000285326">
    <property type="component" value="Unassembled WGS sequence"/>
</dbReference>
<evidence type="ECO:0000259" key="10">
    <source>
        <dbReference type="PROSITE" id="PS51384"/>
    </source>
</evidence>
<evidence type="ECO:0000256" key="9">
    <source>
        <dbReference type="SAM" id="Phobius"/>
    </source>
</evidence>
<reference evidence="11 12" key="1">
    <citation type="journal article" date="2018" name="BMC Genomics">
        <title>Comparative genome analyses reveal sequence features reflecting distinct modes of host-adaptation between dicot and monocot powdery mildew.</title>
        <authorList>
            <person name="Wu Y."/>
            <person name="Ma X."/>
            <person name="Pan Z."/>
            <person name="Kale S.D."/>
            <person name="Song Y."/>
            <person name="King H."/>
            <person name="Zhang Q."/>
            <person name="Presley C."/>
            <person name="Deng X."/>
            <person name="Wei C.I."/>
            <person name="Xiao S."/>
        </authorList>
    </citation>
    <scope>NUCLEOTIDE SEQUENCE [LARGE SCALE GENOMIC DNA]</scope>
    <source>
        <strain evidence="11">UMSG1</strain>
    </source>
</reference>
<evidence type="ECO:0000313" key="12">
    <source>
        <dbReference type="Proteomes" id="UP000285326"/>
    </source>
</evidence>
<keyword evidence="4 8" id="KW-0285">Flavoprotein</keyword>
<dbReference type="SUPFAM" id="SSF63380">
    <property type="entry name" value="Riboflavin synthase domain-like"/>
    <property type="match status" value="1"/>
</dbReference>
<dbReference type="InterPro" id="IPR001834">
    <property type="entry name" value="CBR-like"/>
</dbReference>
<dbReference type="Pfam" id="PF00970">
    <property type="entry name" value="FAD_binding_6"/>
    <property type="match status" value="1"/>
</dbReference>
<evidence type="ECO:0000256" key="8">
    <source>
        <dbReference type="PIRSR" id="PIRSR601834-1"/>
    </source>
</evidence>
<evidence type="ECO:0000256" key="6">
    <source>
        <dbReference type="ARBA" id="ARBA00023002"/>
    </source>
</evidence>
<feature type="binding site" evidence="8">
    <location>
        <position position="211"/>
    </location>
    <ligand>
        <name>FAD</name>
        <dbReference type="ChEBI" id="CHEBI:57692"/>
    </ligand>
</feature>
<dbReference type="AlphaFoldDB" id="A0A420IBM2"/>
<evidence type="ECO:0000256" key="2">
    <source>
        <dbReference type="ARBA" id="ARBA00004370"/>
    </source>
</evidence>
<comment type="cofactor">
    <cofactor evidence="1 8">
        <name>FAD</name>
        <dbReference type="ChEBI" id="CHEBI:57692"/>
    </cofactor>
</comment>
<sequence length="434" mass="50123">MKRFHRDSQRIKSILTTRLIKFRSGNFNASYNQAPCKSFTSFIFCQDKNELKRQDNLCLIKNGIHETCLRSTRTYDRISDGRRYFNSKRGYQTVSHDPHLNLKNDENSRSSRYKKKIFLGGGIISLFSLVWFFVEEYVQDNKLRPILNPTKFTPFEIVKRDTISSTSFLLTLQTYLKNHPSLEPDPYKEWWEKGIWSVEAKQPEMQIARSYTPLPPLSGESMENIQLFVRKEYRGEMTSYLNRLYTGSPLQLRGPRQEFEIPKEVSQVLFFAGGTGIAPALQVVYHLLERRIVNGNCPSIHIVWANRRKEDCQGGGRDVVIGKNSLTSPGENHNPIVKYLQEMQRLHPGQLKVQYYIDEENIILTPKTVVQHVTRLNKKPPYPEGSRLILVSGPEGFVEFIAGPRKLENGKLGQGKLGGVLGNINLKEWNIWKL</sequence>
<dbReference type="GO" id="GO:0016020">
    <property type="term" value="C:membrane"/>
    <property type="evidence" value="ECO:0007669"/>
    <property type="project" value="UniProtKB-SubCell"/>
</dbReference>
<comment type="subcellular location">
    <subcellularLocation>
        <location evidence="2">Membrane</location>
    </subcellularLocation>
</comment>
<gene>
    <name evidence="11" type="ORF">GcM1_249057</name>
</gene>
<accession>A0A420IBM2</accession>
<keyword evidence="6" id="KW-0560">Oxidoreductase</keyword>
<dbReference type="PANTHER" id="PTHR19370:SF189">
    <property type="entry name" value="CYTOCHROME C MITOCHONDRIAL IMPORT FACTOR CYC2"/>
    <property type="match status" value="1"/>
</dbReference>
<dbReference type="Gene3D" id="2.40.30.10">
    <property type="entry name" value="Translation factors"/>
    <property type="match status" value="1"/>
</dbReference>
<keyword evidence="9" id="KW-1133">Transmembrane helix</keyword>
<feature type="binding site" evidence="8">
    <location>
        <position position="237"/>
    </location>
    <ligand>
        <name>FAD</name>
        <dbReference type="ChEBI" id="CHEBI:57692"/>
    </ligand>
</feature>
<keyword evidence="7 9" id="KW-0472">Membrane</keyword>
<dbReference type="GO" id="GO:0005739">
    <property type="term" value="C:mitochondrion"/>
    <property type="evidence" value="ECO:0007669"/>
    <property type="project" value="TreeGrafter"/>
</dbReference>
<keyword evidence="9" id="KW-0812">Transmembrane</keyword>
<name>A0A420IBM2_9PEZI</name>
<dbReference type="PANTHER" id="PTHR19370">
    <property type="entry name" value="NADH-CYTOCHROME B5 REDUCTASE"/>
    <property type="match status" value="1"/>
</dbReference>
<evidence type="ECO:0000256" key="7">
    <source>
        <dbReference type="ARBA" id="ARBA00023136"/>
    </source>
</evidence>
<dbReference type="CDD" id="cd06183">
    <property type="entry name" value="cyt_b5_reduct_like"/>
    <property type="match status" value="1"/>
</dbReference>
<comment type="caution">
    <text evidence="11">The sequence shown here is derived from an EMBL/GenBank/DDBJ whole genome shotgun (WGS) entry which is preliminary data.</text>
</comment>
<dbReference type="Gene3D" id="3.40.50.80">
    <property type="entry name" value="Nucleotide-binding domain of ferredoxin-NADP reductase (FNR) module"/>
    <property type="match status" value="1"/>
</dbReference>
<organism evidence="11 12">
    <name type="scientific">Golovinomyces cichoracearum</name>
    <dbReference type="NCBI Taxonomy" id="62708"/>
    <lineage>
        <taxon>Eukaryota</taxon>
        <taxon>Fungi</taxon>
        <taxon>Dikarya</taxon>
        <taxon>Ascomycota</taxon>
        <taxon>Pezizomycotina</taxon>
        <taxon>Leotiomycetes</taxon>
        <taxon>Erysiphales</taxon>
        <taxon>Erysiphaceae</taxon>
        <taxon>Golovinomyces</taxon>
    </lineage>
</organism>
<dbReference type="InterPro" id="IPR017927">
    <property type="entry name" value="FAD-bd_FR_type"/>
</dbReference>
<comment type="similarity">
    <text evidence="3">Belongs to the flavoprotein pyridine nucleotide cytochrome reductase family.</text>
</comment>
<dbReference type="SUPFAM" id="SSF52343">
    <property type="entry name" value="Ferredoxin reductase-like, C-terminal NADP-linked domain"/>
    <property type="match status" value="1"/>
</dbReference>
<evidence type="ECO:0000313" key="11">
    <source>
        <dbReference type="EMBL" id="RKF71953.1"/>
    </source>
</evidence>
<proteinExistence type="inferred from homology"/>
<feature type="transmembrane region" description="Helical" evidence="9">
    <location>
        <begin position="117"/>
        <end position="134"/>
    </location>
</feature>
<evidence type="ECO:0000256" key="1">
    <source>
        <dbReference type="ARBA" id="ARBA00001974"/>
    </source>
</evidence>
<dbReference type="InterPro" id="IPR008333">
    <property type="entry name" value="Cbr1-like_FAD-bd_dom"/>
</dbReference>